<dbReference type="GO" id="GO:0045492">
    <property type="term" value="P:xylan biosynthetic process"/>
    <property type="evidence" value="ECO:0007669"/>
    <property type="project" value="InterPro"/>
</dbReference>
<evidence type="ECO:0000256" key="6">
    <source>
        <dbReference type="SAM" id="Phobius"/>
    </source>
</evidence>
<evidence type="ECO:0008006" key="9">
    <source>
        <dbReference type="Google" id="ProtNLM"/>
    </source>
</evidence>
<accession>A0AAN7QEM3</accession>
<protein>
    <recommendedName>
        <fullName evidence="9">Polysaccharide biosynthesis domain-containing protein</fullName>
    </recommendedName>
</protein>
<keyword evidence="4" id="KW-0333">Golgi apparatus</keyword>
<comment type="subcellular location">
    <subcellularLocation>
        <location evidence="1">Golgi apparatus membrane</location>
        <topology evidence="1">Single-pass membrane protein</topology>
    </subcellularLocation>
</comment>
<dbReference type="NCBIfam" id="TIGR01627">
    <property type="entry name" value="A_thal_3515"/>
    <property type="match status" value="1"/>
</dbReference>
<dbReference type="PANTHER" id="PTHR31444">
    <property type="entry name" value="OS11G0490100 PROTEIN"/>
    <property type="match status" value="1"/>
</dbReference>
<feature type="transmembrane region" description="Helical" evidence="6">
    <location>
        <begin position="31"/>
        <end position="55"/>
    </location>
</feature>
<organism evidence="7 8">
    <name type="scientific">Trapa natans</name>
    <name type="common">Water chestnut</name>
    <dbReference type="NCBI Taxonomy" id="22666"/>
    <lineage>
        <taxon>Eukaryota</taxon>
        <taxon>Viridiplantae</taxon>
        <taxon>Streptophyta</taxon>
        <taxon>Embryophyta</taxon>
        <taxon>Tracheophyta</taxon>
        <taxon>Spermatophyta</taxon>
        <taxon>Magnoliopsida</taxon>
        <taxon>eudicotyledons</taxon>
        <taxon>Gunneridae</taxon>
        <taxon>Pentapetalae</taxon>
        <taxon>rosids</taxon>
        <taxon>malvids</taxon>
        <taxon>Myrtales</taxon>
        <taxon>Lythraceae</taxon>
        <taxon>Trapa</taxon>
    </lineage>
</organism>
<dbReference type="InterPro" id="IPR029063">
    <property type="entry name" value="SAM-dependent_MTases_sf"/>
</dbReference>
<comment type="caution">
    <text evidence="7">The sequence shown here is derived from an EMBL/GenBank/DDBJ whole genome shotgun (WGS) entry which is preliminary data.</text>
</comment>
<evidence type="ECO:0000256" key="4">
    <source>
        <dbReference type="ARBA" id="ARBA00023034"/>
    </source>
</evidence>
<evidence type="ECO:0000313" key="7">
    <source>
        <dbReference type="EMBL" id="KAK4765451.1"/>
    </source>
</evidence>
<evidence type="ECO:0000256" key="3">
    <source>
        <dbReference type="ARBA" id="ARBA00022989"/>
    </source>
</evidence>
<keyword evidence="8" id="KW-1185">Reference proteome</keyword>
<sequence>MFFPCPLLLPKKKRPFDSEMKARRFSLFDRLSLTAVLAAVAITLAVVLLTIAFFISGGKSASSVLCSLASSGSDGSSSGGYDATSMQLRAILHYATTKVVPQQNLAEVRLAFNVLQEISPCNFLVFGLGHDSLMWAGLNPRGTTVFLEEDPKWISTVLQRHPGLQALHVGYNTQLSEADDLLSVVRDDVECSPGRVRLHSQPKCRLVLPGLPEEIYDKEWDMIMIDAPRGYFPEAPGRMGAIFTAAAIAQQRVKPGKTHVFLHDVERRVEKMYAEEFLCMANKVEGVGRLWHFMIPPATNTSRGSFCS</sequence>
<evidence type="ECO:0000256" key="5">
    <source>
        <dbReference type="ARBA" id="ARBA00023136"/>
    </source>
</evidence>
<dbReference type="Gene3D" id="3.40.50.150">
    <property type="entry name" value="Vaccinia Virus protein VP39"/>
    <property type="match status" value="1"/>
</dbReference>
<dbReference type="Pfam" id="PF21729">
    <property type="entry name" value="IRX15_IRX15L_GXM"/>
    <property type="match status" value="1"/>
</dbReference>
<gene>
    <name evidence="7" type="ORF">SAY86_026541</name>
</gene>
<evidence type="ECO:0000313" key="8">
    <source>
        <dbReference type="Proteomes" id="UP001346149"/>
    </source>
</evidence>
<keyword evidence="2 6" id="KW-0812">Transmembrane</keyword>
<name>A0AAN7QEM3_TRANT</name>
<keyword evidence="5 6" id="KW-0472">Membrane</keyword>
<dbReference type="GO" id="GO:0000139">
    <property type="term" value="C:Golgi membrane"/>
    <property type="evidence" value="ECO:0007669"/>
    <property type="project" value="UniProtKB-SubCell"/>
</dbReference>
<proteinExistence type="predicted"/>
<dbReference type="InterPro" id="IPR006514">
    <property type="entry name" value="IRX15/GXM/AGM"/>
</dbReference>
<dbReference type="Proteomes" id="UP001346149">
    <property type="component" value="Unassembled WGS sequence"/>
</dbReference>
<evidence type="ECO:0000256" key="2">
    <source>
        <dbReference type="ARBA" id="ARBA00022692"/>
    </source>
</evidence>
<dbReference type="AlphaFoldDB" id="A0AAN7QEM3"/>
<dbReference type="EMBL" id="JAXQNO010000023">
    <property type="protein sequence ID" value="KAK4765451.1"/>
    <property type="molecule type" value="Genomic_DNA"/>
</dbReference>
<keyword evidence="3 6" id="KW-1133">Transmembrane helix</keyword>
<evidence type="ECO:0000256" key="1">
    <source>
        <dbReference type="ARBA" id="ARBA00004194"/>
    </source>
</evidence>
<reference evidence="7 8" key="1">
    <citation type="journal article" date="2023" name="Hortic Res">
        <title>Pangenome of water caltrop reveals structural variations and asymmetric subgenome divergence after allopolyploidization.</title>
        <authorList>
            <person name="Zhang X."/>
            <person name="Chen Y."/>
            <person name="Wang L."/>
            <person name="Yuan Y."/>
            <person name="Fang M."/>
            <person name="Shi L."/>
            <person name="Lu R."/>
            <person name="Comes H.P."/>
            <person name="Ma Y."/>
            <person name="Chen Y."/>
            <person name="Huang G."/>
            <person name="Zhou Y."/>
            <person name="Zheng Z."/>
            <person name="Qiu Y."/>
        </authorList>
    </citation>
    <scope>NUCLEOTIDE SEQUENCE [LARGE SCALE GENOMIC DNA]</scope>
    <source>
        <strain evidence="7">F231</strain>
    </source>
</reference>